<protein>
    <submittedName>
        <fullName evidence="3">Uncharacterized protein (DUF2147 family)</fullName>
    </submittedName>
</protein>
<evidence type="ECO:0000256" key="1">
    <source>
        <dbReference type="SAM" id="SignalP"/>
    </source>
</evidence>
<dbReference type="InterPro" id="IPR019223">
    <property type="entry name" value="DUF2147"/>
</dbReference>
<feature type="domain" description="DUF2147" evidence="2">
    <location>
        <begin position="28"/>
        <end position="132"/>
    </location>
</feature>
<dbReference type="Pfam" id="PF09917">
    <property type="entry name" value="DUF2147"/>
    <property type="match status" value="1"/>
</dbReference>
<feature type="chain" id="PRO_5046274099" evidence="1">
    <location>
        <begin position="25"/>
        <end position="148"/>
    </location>
</feature>
<dbReference type="RefSeq" id="WP_056759969.1">
    <property type="nucleotide sequence ID" value="NZ_BMLD01000005.1"/>
</dbReference>
<dbReference type="Gene3D" id="2.40.128.520">
    <property type="match status" value="1"/>
</dbReference>
<dbReference type="PANTHER" id="PTHR36919">
    <property type="entry name" value="BLR1215 PROTEIN"/>
    <property type="match status" value="1"/>
</dbReference>
<reference evidence="3 4" key="1">
    <citation type="submission" date="2023-07" db="EMBL/GenBank/DDBJ databases">
        <title>Sorghum-associated microbial communities from plants grown in Nebraska, USA.</title>
        <authorList>
            <person name="Schachtman D."/>
        </authorList>
    </citation>
    <scope>NUCLEOTIDE SEQUENCE [LARGE SCALE GENOMIC DNA]</scope>
    <source>
        <strain evidence="3 4">DS2154</strain>
    </source>
</reference>
<proteinExistence type="predicted"/>
<evidence type="ECO:0000313" key="4">
    <source>
        <dbReference type="Proteomes" id="UP001262754"/>
    </source>
</evidence>
<sequence>MRKFTAVFAALAALVTLVSAPAQAADLGVWTGPKDNVRVAIKSCGTSTCGTVVYASPKAEADARKSGLTTLVGQQLLRDFEPTRNGNMRGKVFVPTLKVTLVGTAEFIDGRTMKAKGCVLGGLICKSQVWRRIDGVQQARAENVNYAP</sequence>
<dbReference type="PANTHER" id="PTHR36919:SF2">
    <property type="entry name" value="BLL6627 PROTEIN"/>
    <property type="match status" value="1"/>
</dbReference>
<keyword evidence="1" id="KW-0732">Signal</keyword>
<feature type="signal peptide" evidence="1">
    <location>
        <begin position="1"/>
        <end position="24"/>
    </location>
</feature>
<comment type="caution">
    <text evidence="3">The sequence shown here is derived from an EMBL/GenBank/DDBJ whole genome shotgun (WGS) entry which is preliminary data.</text>
</comment>
<organism evidence="3 4">
    <name type="scientific">Caulobacter rhizosphaerae</name>
    <dbReference type="NCBI Taxonomy" id="2010972"/>
    <lineage>
        <taxon>Bacteria</taxon>
        <taxon>Pseudomonadati</taxon>
        <taxon>Pseudomonadota</taxon>
        <taxon>Alphaproteobacteria</taxon>
        <taxon>Caulobacterales</taxon>
        <taxon>Caulobacteraceae</taxon>
        <taxon>Caulobacter</taxon>
    </lineage>
</organism>
<gene>
    <name evidence="3" type="ORF">J2800_000344</name>
</gene>
<evidence type="ECO:0000313" key="3">
    <source>
        <dbReference type="EMBL" id="MDR6529629.1"/>
    </source>
</evidence>
<accession>A0ABU1MTX3</accession>
<dbReference type="Proteomes" id="UP001262754">
    <property type="component" value="Unassembled WGS sequence"/>
</dbReference>
<dbReference type="EMBL" id="JAVDRL010000001">
    <property type="protein sequence ID" value="MDR6529629.1"/>
    <property type="molecule type" value="Genomic_DNA"/>
</dbReference>
<name>A0ABU1MTX3_9CAUL</name>
<evidence type="ECO:0000259" key="2">
    <source>
        <dbReference type="Pfam" id="PF09917"/>
    </source>
</evidence>
<keyword evidence="4" id="KW-1185">Reference proteome</keyword>